<dbReference type="AlphaFoldDB" id="A0A1M2VG61"/>
<dbReference type="STRING" id="154538.A0A1M2VG61"/>
<accession>A0A1M2VG61</accession>
<keyword evidence="2" id="KW-1185">Reference proteome</keyword>
<sequence>MHHCLRIGEIVSQIFYELDSHIYDTRMRFPRRIVHRSESALRTLAALARTCQAFREPALDVLWREIPDLFVMINHLIPAELLGYDEMGKVLVLRQEPHPDVWRALDPYVARIRVVGIPPPSGVIVRGLDPQTVLQPLQRHLAQDAVGGDILFPKLEHVVYQAFWEHELHSRLLLQPNLQVLQLPLMAYTMASQWNLSPPTDEHMVTAVGRSIHALSNHVQTALKKMDNLPLREVSVSIAHTDAPYFLAHIDPESLEAVNIHWEYLYSDAGSSGAVLQQLFAALSSLPKVKHVSVALDAEMEKMIHIVDGGPDNPQSQRLKGLADSSFELGTVLSLTTLRTLEIGIDVVFQVDEEFLLALAEKMPHLESLRLTPLLRAPFSFEYSAQDDSNDMLDIPNLDGLLAFVERCTKLTTLRLAVCASLSGGSPPRLDGNVTPSSCGVRTLELWTTALEPGLPDEVFVAFFVDAFPSLEEFCVVLPTSHPERDATLPRNEARARWERVAGDVSASLVHVQNFACI</sequence>
<evidence type="ECO:0008006" key="3">
    <source>
        <dbReference type="Google" id="ProtNLM"/>
    </source>
</evidence>
<dbReference type="InterPro" id="IPR032675">
    <property type="entry name" value="LRR_dom_sf"/>
</dbReference>
<evidence type="ECO:0000313" key="2">
    <source>
        <dbReference type="Proteomes" id="UP000184267"/>
    </source>
</evidence>
<proteinExistence type="predicted"/>
<evidence type="ECO:0000313" key="1">
    <source>
        <dbReference type="EMBL" id="OJT06592.1"/>
    </source>
</evidence>
<name>A0A1M2VG61_TRAPU</name>
<reference evidence="1 2" key="1">
    <citation type="submission" date="2016-10" db="EMBL/GenBank/DDBJ databases">
        <title>Genome sequence of the basidiomycete white-rot fungus Trametes pubescens.</title>
        <authorList>
            <person name="Makela M.R."/>
            <person name="Granchi Z."/>
            <person name="Peng M."/>
            <person name="De Vries R.P."/>
            <person name="Grigoriev I."/>
            <person name="Riley R."/>
            <person name="Hilden K."/>
        </authorList>
    </citation>
    <scope>NUCLEOTIDE SEQUENCE [LARGE SCALE GENOMIC DNA]</scope>
    <source>
        <strain evidence="1 2">FBCC735</strain>
    </source>
</reference>
<dbReference type="EMBL" id="MNAD01001293">
    <property type="protein sequence ID" value="OJT06592.1"/>
    <property type="molecule type" value="Genomic_DNA"/>
</dbReference>
<dbReference type="OrthoDB" id="2794631at2759"/>
<gene>
    <name evidence="1" type="ORF">TRAPUB_2553</name>
</gene>
<organism evidence="1 2">
    <name type="scientific">Trametes pubescens</name>
    <name type="common">White-rot fungus</name>
    <dbReference type="NCBI Taxonomy" id="154538"/>
    <lineage>
        <taxon>Eukaryota</taxon>
        <taxon>Fungi</taxon>
        <taxon>Dikarya</taxon>
        <taxon>Basidiomycota</taxon>
        <taxon>Agaricomycotina</taxon>
        <taxon>Agaricomycetes</taxon>
        <taxon>Polyporales</taxon>
        <taxon>Polyporaceae</taxon>
        <taxon>Trametes</taxon>
    </lineage>
</organism>
<protein>
    <recommendedName>
        <fullName evidence="3">F-box domain-containing protein</fullName>
    </recommendedName>
</protein>
<dbReference type="Proteomes" id="UP000184267">
    <property type="component" value="Unassembled WGS sequence"/>
</dbReference>
<dbReference type="Gene3D" id="3.80.10.10">
    <property type="entry name" value="Ribonuclease Inhibitor"/>
    <property type="match status" value="1"/>
</dbReference>
<comment type="caution">
    <text evidence="1">The sequence shown here is derived from an EMBL/GenBank/DDBJ whole genome shotgun (WGS) entry which is preliminary data.</text>
</comment>